<protein>
    <submittedName>
        <fullName evidence="1">Uncharacterized protein</fullName>
    </submittedName>
</protein>
<dbReference type="AlphaFoldDB" id="A0A1I0ZYV4"/>
<dbReference type="Proteomes" id="UP000198838">
    <property type="component" value="Unassembled WGS sequence"/>
</dbReference>
<evidence type="ECO:0000313" key="1">
    <source>
        <dbReference type="EMBL" id="SFB29620.1"/>
    </source>
</evidence>
<reference evidence="1 2" key="1">
    <citation type="submission" date="2016-10" db="EMBL/GenBank/DDBJ databases">
        <authorList>
            <person name="de Groot N.N."/>
        </authorList>
    </citation>
    <scope>NUCLEOTIDE SEQUENCE [LARGE SCALE GENOMIC DNA]</scope>
    <source>
        <strain evidence="1 2">DSM 5522</strain>
    </source>
</reference>
<accession>A0A1I0ZYV4</accession>
<name>A0A1I0ZYV4_9FIRM</name>
<proteinExistence type="predicted"/>
<dbReference type="RefSeq" id="WP_177205650.1">
    <property type="nucleotide sequence ID" value="NZ_FOJY01000018.1"/>
</dbReference>
<dbReference type="EMBL" id="FOJY01000018">
    <property type="protein sequence ID" value="SFB29620.1"/>
    <property type="molecule type" value="Genomic_DNA"/>
</dbReference>
<keyword evidence="2" id="KW-1185">Reference proteome</keyword>
<organism evidence="1 2">
    <name type="scientific">Acetitomaculum ruminis DSM 5522</name>
    <dbReference type="NCBI Taxonomy" id="1120918"/>
    <lineage>
        <taxon>Bacteria</taxon>
        <taxon>Bacillati</taxon>
        <taxon>Bacillota</taxon>
        <taxon>Clostridia</taxon>
        <taxon>Lachnospirales</taxon>
        <taxon>Lachnospiraceae</taxon>
        <taxon>Acetitomaculum</taxon>
    </lineage>
</organism>
<evidence type="ECO:0000313" key="2">
    <source>
        <dbReference type="Proteomes" id="UP000198838"/>
    </source>
</evidence>
<sequence length="99" mass="11165">MNVAETLEKLKKIALKDEELMKKLISTRKAKDPLLEFCKISCQKGCDLSVIDLVNAGEEAYAAMRRSTNGGGENSPLLHYEDDYYELFLGELEAYLSKD</sequence>
<gene>
    <name evidence="1" type="ORF">SAMN05216249_1188</name>
</gene>